<evidence type="ECO:0000313" key="2">
    <source>
        <dbReference type="EMBL" id="AMK54255.1"/>
    </source>
</evidence>
<keyword evidence="1" id="KW-0812">Transmembrane</keyword>
<feature type="transmembrane region" description="Helical" evidence="1">
    <location>
        <begin position="145"/>
        <end position="168"/>
    </location>
</feature>
<keyword evidence="1" id="KW-1133">Transmembrane helix</keyword>
<proteinExistence type="predicted"/>
<gene>
    <name evidence="2" type="ORF">AALO17_11210</name>
</gene>
<reference evidence="2 3" key="1">
    <citation type="journal article" date="2016" name="Gut Pathog.">
        <title>Whole genome sequencing of "Faecalibaculum rodentium" ALO17, isolated from C57BL/6J laboratory mouse feces.</title>
        <authorList>
            <person name="Lim S."/>
            <person name="Chang D.H."/>
            <person name="Ahn S."/>
            <person name="Kim B.C."/>
        </authorList>
    </citation>
    <scope>NUCLEOTIDE SEQUENCE [LARGE SCALE GENOMIC DNA]</scope>
    <source>
        <strain evidence="2 3">Alo17</strain>
    </source>
</reference>
<dbReference type="OrthoDB" id="3036082at2"/>
<dbReference type="KEGG" id="fro:AALO17_11210"/>
<evidence type="ECO:0000313" key="3">
    <source>
        <dbReference type="Proteomes" id="UP000069771"/>
    </source>
</evidence>
<dbReference type="STRING" id="1702221.AALO17_11210"/>
<feature type="transmembrane region" description="Helical" evidence="1">
    <location>
        <begin position="290"/>
        <end position="313"/>
    </location>
</feature>
<name>A0A140DUC8_9FIRM</name>
<accession>A0A140DUC8</accession>
<sequence>MDLSAGRTHYATFPDEQQRLEFDAFLSLQHLGVGARTAAKLAFAPGTARQLLHGLEKGKTFQSVLASLPGWNMLGAFLEVMDLQTAANTIYTLADIRGFNDRKPILQIMYPYAILAGVFAMFMFFDESVLPMMSDFLEGDLLPLWMKTVKTVFLLLLVLLTAAGLVLWTGIQGQMLHSACLGPAFIRQRHSLYLAVCIRSLLEQELSTAALLTALEKLPGPKVFVQQVKAMKRTALQGGSWVQILGSAPWIDPVLVKHVETGLETGKVCSLLKIYENRTKRLQTEKVRQVVRTLTGISYGSVGVLAVIVYQVLLAPMNMLNAM</sequence>
<dbReference type="RefSeq" id="WP_067556371.1">
    <property type="nucleotide sequence ID" value="NZ_CANOND010000051.1"/>
</dbReference>
<keyword evidence="1" id="KW-0472">Membrane</keyword>
<evidence type="ECO:0000256" key="1">
    <source>
        <dbReference type="SAM" id="Phobius"/>
    </source>
</evidence>
<protein>
    <recommendedName>
        <fullName evidence="4">Type II secretion system protein GspF domain-containing protein</fullName>
    </recommendedName>
</protein>
<organism evidence="2 3">
    <name type="scientific">Faecalibaculum rodentium</name>
    <dbReference type="NCBI Taxonomy" id="1702221"/>
    <lineage>
        <taxon>Bacteria</taxon>
        <taxon>Bacillati</taxon>
        <taxon>Bacillota</taxon>
        <taxon>Erysipelotrichia</taxon>
        <taxon>Erysipelotrichales</taxon>
        <taxon>Erysipelotrichaceae</taxon>
        <taxon>Faecalibaculum</taxon>
    </lineage>
</organism>
<dbReference type="GeneID" id="78477879"/>
<evidence type="ECO:0008006" key="4">
    <source>
        <dbReference type="Google" id="ProtNLM"/>
    </source>
</evidence>
<dbReference type="AlphaFoldDB" id="A0A140DUC8"/>
<dbReference type="EMBL" id="CP011391">
    <property type="protein sequence ID" value="AMK54255.1"/>
    <property type="molecule type" value="Genomic_DNA"/>
</dbReference>
<feature type="transmembrane region" description="Helical" evidence="1">
    <location>
        <begin position="105"/>
        <end position="125"/>
    </location>
</feature>
<keyword evidence="3" id="KW-1185">Reference proteome</keyword>
<dbReference type="Proteomes" id="UP000069771">
    <property type="component" value="Chromosome"/>
</dbReference>